<accession>A0AAE0N1J1</accession>
<organism evidence="2 3">
    <name type="scientific">Podospora didyma</name>
    <dbReference type="NCBI Taxonomy" id="330526"/>
    <lineage>
        <taxon>Eukaryota</taxon>
        <taxon>Fungi</taxon>
        <taxon>Dikarya</taxon>
        <taxon>Ascomycota</taxon>
        <taxon>Pezizomycotina</taxon>
        <taxon>Sordariomycetes</taxon>
        <taxon>Sordariomycetidae</taxon>
        <taxon>Sordariales</taxon>
        <taxon>Podosporaceae</taxon>
        <taxon>Podospora</taxon>
    </lineage>
</organism>
<dbReference type="EMBL" id="JAULSW010000011">
    <property type="protein sequence ID" value="KAK3367466.1"/>
    <property type="molecule type" value="Genomic_DNA"/>
</dbReference>
<reference evidence="2" key="1">
    <citation type="journal article" date="2023" name="Mol. Phylogenet. Evol.">
        <title>Genome-scale phylogeny and comparative genomics of the fungal order Sordariales.</title>
        <authorList>
            <person name="Hensen N."/>
            <person name="Bonometti L."/>
            <person name="Westerberg I."/>
            <person name="Brannstrom I.O."/>
            <person name="Guillou S."/>
            <person name="Cros-Aarteil S."/>
            <person name="Calhoun S."/>
            <person name="Haridas S."/>
            <person name="Kuo A."/>
            <person name="Mondo S."/>
            <person name="Pangilinan J."/>
            <person name="Riley R."/>
            <person name="LaButti K."/>
            <person name="Andreopoulos B."/>
            <person name="Lipzen A."/>
            <person name="Chen C."/>
            <person name="Yan M."/>
            <person name="Daum C."/>
            <person name="Ng V."/>
            <person name="Clum A."/>
            <person name="Steindorff A."/>
            <person name="Ohm R.A."/>
            <person name="Martin F."/>
            <person name="Silar P."/>
            <person name="Natvig D.O."/>
            <person name="Lalanne C."/>
            <person name="Gautier V."/>
            <person name="Ament-Velasquez S.L."/>
            <person name="Kruys A."/>
            <person name="Hutchinson M.I."/>
            <person name="Powell A.J."/>
            <person name="Barry K."/>
            <person name="Miller A.N."/>
            <person name="Grigoriev I.V."/>
            <person name="Debuchy R."/>
            <person name="Gladieux P."/>
            <person name="Hiltunen Thoren M."/>
            <person name="Johannesson H."/>
        </authorList>
    </citation>
    <scope>NUCLEOTIDE SEQUENCE</scope>
    <source>
        <strain evidence="2">CBS 232.78</strain>
    </source>
</reference>
<evidence type="ECO:0000256" key="1">
    <source>
        <dbReference type="SAM" id="MobiDB-lite"/>
    </source>
</evidence>
<keyword evidence="3" id="KW-1185">Reference proteome</keyword>
<dbReference type="AlphaFoldDB" id="A0AAE0N1J1"/>
<protein>
    <submittedName>
        <fullName evidence="2">Uncharacterized protein</fullName>
    </submittedName>
</protein>
<name>A0AAE0N1J1_9PEZI</name>
<feature type="compositionally biased region" description="Low complexity" evidence="1">
    <location>
        <begin position="92"/>
        <end position="105"/>
    </location>
</feature>
<feature type="region of interest" description="Disordered" evidence="1">
    <location>
        <begin position="280"/>
        <end position="321"/>
    </location>
</feature>
<feature type="compositionally biased region" description="Low complexity" evidence="1">
    <location>
        <begin position="10"/>
        <end position="21"/>
    </location>
</feature>
<feature type="compositionally biased region" description="Acidic residues" evidence="1">
    <location>
        <begin position="312"/>
        <end position="321"/>
    </location>
</feature>
<feature type="compositionally biased region" description="Low complexity" evidence="1">
    <location>
        <begin position="32"/>
        <end position="41"/>
    </location>
</feature>
<reference evidence="2" key="2">
    <citation type="submission" date="2023-06" db="EMBL/GenBank/DDBJ databases">
        <authorList>
            <consortium name="Lawrence Berkeley National Laboratory"/>
            <person name="Haridas S."/>
            <person name="Hensen N."/>
            <person name="Bonometti L."/>
            <person name="Westerberg I."/>
            <person name="Brannstrom I.O."/>
            <person name="Guillou S."/>
            <person name="Cros-Aarteil S."/>
            <person name="Calhoun S."/>
            <person name="Kuo A."/>
            <person name="Mondo S."/>
            <person name="Pangilinan J."/>
            <person name="Riley R."/>
            <person name="LaButti K."/>
            <person name="Andreopoulos B."/>
            <person name="Lipzen A."/>
            <person name="Chen C."/>
            <person name="Yanf M."/>
            <person name="Daum C."/>
            <person name="Ng V."/>
            <person name="Clum A."/>
            <person name="Steindorff A."/>
            <person name="Ohm R."/>
            <person name="Martin F."/>
            <person name="Silar P."/>
            <person name="Natvig D."/>
            <person name="Lalanne C."/>
            <person name="Gautier V."/>
            <person name="Ament-velasquez S.L."/>
            <person name="Kruys A."/>
            <person name="Hutchinson M.I."/>
            <person name="Powell A.J."/>
            <person name="Barry K."/>
            <person name="Miller A.N."/>
            <person name="Grigoriev I.V."/>
            <person name="Debuchy R."/>
            <person name="Gladieux P."/>
            <person name="Thoren M.H."/>
            <person name="Johannesson H."/>
        </authorList>
    </citation>
    <scope>NUCLEOTIDE SEQUENCE</scope>
    <source>
        <strain evidence="2">CBS 232.78</strain>
    </source>
</reference>
<feature type="region of interest" description="Disordered" evidence="1">
    <location>
        <begin position="1"/>
        <end position="117"/>
    </location>
</feature>
<proteinExistence type="predicted"/>
<feature type="compositionally biased region" description="Gly residues" evidence="1">
    <location>
        <begin position="195"/>
        <end position="212"/>
    </location>
</feature>
<dbReference type="Proteomes" id="UP001285441">
    <property type="component" value="Unassembled WGS sequence"/>
</dbReference>
<sequence length="321" mass="34358">MADPDFDRPGSSAAGGYHASSLPPQSPRPLVARRASQSSLQRARDPDRDRQHEPPPRPTSAAHSLSHSPQPSHAAYDAQASPPPPPRHQIHSPSFSPLFALLSSSTHPSQRQTTHHPTVHYIFADDDPEVLTTALAQHHRVDEYEGGEDDDMDNPHDRAVILDMAPTKEEPGYEVAWASSLSPDWAVVSARLSPMGGGGDGGGGGTAGGRSGSPGALVLRIEGMSVEPTSSLGKTPTPEAELQSSGGSGARRYNTAPDDYTGLLHDFEKRMRVLRRVVDAGSERQRKALADDDQQNESIGRDRGIDYRLAGGDDDAKDPQS</sequence>
<gene>
    <name evidence="2" type="ORF">B0H63DRAFT_489237</name>
</gene>
<feature type="compositionally biased region" description="Polar residues" evidence="1">
    <location>
        <begin position="61"/>
        <end position="71"/>
    </location>
</feature>
<evidence type="ECO:0000313" key="3">
    <source>
        <dbReference type="Proteomes" id="UP001285441"/>
    </source>
</evidence>
<feature type="region of interest" description="Disordered" evidence="1">
    <location>
        <begin position="192"/>
        <end position="261"/>
    </location>
</feature>
<evidence type="ECO:0000313" key="2">
    <source>
        <dbReference type="EMBL" id="KAK3367466.1"/>
    </source>
</evidence>
<feature type="compositionally biased region" description="Basic and acidic residues" evidence="1">
    <location>
        <begin position="280"/>
        <end position="290"/>
    </location>
</feature>
<feature type="compositionally biased region" description="Basic and acidic residues" evidence="1">
    <location>
        <begin position="42"/>
        <end position="55"/>
    </location>
</feature>
<comment type="caution">
    <text evidence="2">The sequence shown here is derived from an EMBL/GenBank/DDBJ whole genome shotgun (WGS) entry which is preliminary data.</text>
</comment>